<feature type="chain" id="PRO_5020358581" evidence="1">
    <location>
        <begin position="27"/>
        <end position="109"/>
    </location>
</feature>
<gene>
    <name evidence="2" type="ORF">EYW49_12435</name>
</gene>
<organism evidence="2 3">
    <name type="scientific">Siculibacillus lacustris</name>
    <dbReference type="NCBI Taxonomy" id="1549641"/>
    <lineage>
        <taxon>Bacteria</taxon>
        <taxon>Pseudomonadati</taxon>
        <taxon>Pseudomonadota</taxon>
        <taxon>Alphaproteobacteria</taxon>
        <taxon>Hyphomicrobiales</taxon>
        <taxon>Ancalomicrobiaceae</taxon>
        <taxon>Siculibacillus</taxon>
    </lineage>
</organism>
<keyword evidence="3" id="KW-1185">Reference proteome</keyword>
<name>A0A4Q9VQ34_9HYPH</name>
<dbReference type="AlphaFoldDB" id="A0A4Q9VQ34"/>
<protein>
    <submittedName>
        <fullName evidence="2">Uncharacterized protein</fullName>
    </submittedName>
</protein>
<comment type="caution">
    <text evidence="2">The sequence shown here is derived from an EMBL/GenBank/DDBJ whole genome shotgun (WGS) entry which is preliminary data.</text>
</comment>
<accession>A0A4Q9VQ34</accession>
<evidence type="ECO:0000256" key="1">
    <source>
        <dbReference type="SAM" id="SignalP"/>
    </source>
</evidence>
<dbReference type="RefSeq" id="WP_131309905.1">
    <property type="nucleotide sequence ID" value="NZ_SJFN01000017.1"/>
</dbReference>
<evidence type="ECO:0000313" key="2">
    <source>
        <dbReference type="EMBL" id="TBW36956.1"/>
    </source>
</evidence>
<sequence length="109" mass="11257">MSALAAARSAVLAAVLASVAALPAFAAGASTEAEAARDQVRRLVLDSCVYTESAKDVVKKDKIVDACQCAATRALKGIKTEEFTPIAESKNVPDAWLTAAGEAYAACLR</sequence>
<dbReference type="Proteomes" id="UP000292781">
    <property type="component" value="Unassembled WGS sequence"/>
</dbReference>
<evidence type="ECO:0000313" key="3">
    <source>
        <dbReference type="Proteomes" id="UP000292781"/>
    </source>
</evidence>
<dbReference type="EMBL" id="SJFN01000017">
    <property type="protein sequence ID" value="TBW36956.1"/>
    <property type="molecule type" value="Genomic_DNA"/>
</dbReference>
<keyword evidence="1" id="KW-0732">Signal</keyword>
<reference evidence="2 3" key="1">
    <citation type="submission" date="2019-02" db="EMBL/GenBank/DDBJ databases">
        <title>Siculibacillus lacustris gen. nov., sp. nov., a new rosette-forming bacterium isolated from a freshwater crater lake (Lake St. Ana, Romania).</title>
        <authorList>
            <person name="Felfoldi T."/>
            <person name="Marton Z."/>
            <person name="Szabo A."/>
            <person name="Mentes A."/>
            <person name="Boka K."/>
            <person name="Marialigeti K."/>
            <person name="Mathe I."/>
            <person name="Koncz M."/>
            <person name="Schumann P."/>
            <person name="Toth E."/>
        </authorList>
    </citation>
    <scope>NUCLEOTIDE SEQUENCE [LARGE SCALE GENOMIC DNA]</scope>
    <source>
        <strain evidence="2 3">SA-279</strain>
    </source>
</reference>
<feature type="signal peptide" evidence="1">
    <location>
        <begin position="1"/>
        <end position="26"/>
    </location>
</feature>
<proteinExistence type="predicted"/>